<reference evidence="1 2" key="1">
    <citation type="submission" date="2007-08" db="EMBL/GenBank/DDBJ databases">
        <title>Draft genome sequence of Clostridium leptum (DSM 753).</title>
        <authorList>
            <person name="Sudarsanam P."/>
            <person name="Ley R."/>
            <person name="Guruge J."/>
            <person name="Turnbaugh P.J."/>
            <person name="Mahowald M."/>
            <person name="Liep D."/>
            <person name="Gordon J."/>
        </authorList>
    </citation>
    <scope>NUCLEOTIDE SEQUENCE [LARGE SCALE GENOMIC DNA]</scope>
    <source>
        <strain evidence="1 2">DSM 753</strain>
    </source>
</reference>
<reference evidence="1 2" key="2">
    <citation type="submission" date="2007-08" db="EMBL/GenBank/DDBJ databases">
        <authorList>
            <person name="Fulton L."/>
            <person name="Clifton S."/>
            <person name="Fulton B."/>
            <person name="Xu J."/>
            <person name="Minx P."/>
            <person name="Pepin K.H."/>
            <person name="Johnson M."/>
            <person name="Thiruvilangam P."/>
            <person name="Bhonagiri V."/>
            <person name="Nash W.E."/>
            <person name="Wang C."/>
            <person name="Mardis E.R."/>
            <person name="Wilson R.K."/>
        </authorList>
    </citation>
    <scope>NUCLEOTIDE SEQUENCE [LARGE SCALE GENOMIC DNA]</scope>
    <source>
        <strain evidence="1 2">DSM 753</strain>
    </source>
</reference>
<organism evidence="1 2">
    <name type="scientific">[Clostridium] leptum DSM 753</name>
    <dbReference type="NCBI Taxonomy" id="428125"/>
    <lineage>
        <taxon>Bacteria</taxon>
        <taxon>Bacillati</taxon>
        <taxon>Bacillota</taxon>
        <taxon>Clostridia</taxon>
        <taxon>Eubacteriales</taxon>
        <taxon>Oscillospiraceae</taxon>
        <taxon>Oscillospiraceae incertae sedis</taxon>
    </lineage>
</organism>
<comment type="caution">
    <text evidence="1">The sequence shown here is derived from an EMBL/GenBank/DDBJ whole genome shotgun (WGS) entry which is preliminary data.</text>
</comment>
<dbReference type="EMBL" id="ABCB02000013">
    <property type="protein sequence ID" value="EDO62702.1"/>
    <property type="molecule type" value="Genomic_DNA"/>
</dbReference>
<accession>A7VPP0</accession>
<evidence type="ECO:0000313" key="1">
    <source>
        <dbReference type="EMBL" id="EDO62702.1"/>
    </source>
</evidence>
<protein>
    <submittedName>
        <fullName evidence="1">Uncharacterized protein</fullName>
    </submittedName>
</protein>
<dbReference type="Proteomes" id="UP000003490">
    <property type="component" value="Unassembled WGS sequence"/>
</dbReference>
<gene>
    <name evidence="1" type="ORF">CLOLEP_00516</name>
</gene>
<dbReference type="HOGENOM" id="CLU_3166460_0_0_9"/>
<evidence type="ECO:0000313" key="2">
    <source>
        <dbReference type="Proteomes" id="UP000003490"/>
    </source>
</evidence>
<dbReference type="AlphaFoldDB" id="A7VPP0"/>
<proteinExistence type="predicted"/>
<name>A7VPP0_9FIRM</name>
<sequence length="47" mass="5098">MPYPEILLKAVLGFPQKFTGQKGVLSSTPFLSLFSISRTAVSARQGK</sequence>